<dbReference type="KEGG" id="schv:BRCON_1033"/>
<evidence type="ECO:0000313" key="1">
    <source>
        <dbReference type="EMBL" id="AXA35810.1"/>
    </source>
</evidence>
<reference evidence="1 2" key="1">
    <citation type="submission" date="2018-05" db="EMBL/GenBank/DDBJ databases">
        <title>A metagenomic window into the 2 km-deep terrestrial subsurface aquifer revealed taxonomically and functionally diverse microbial community comprising novel uncultured bacterial lineages.</title>
        <authorList>
            <person name="Kadnikov V.V."/>
            <person name="Mardanov A.V."/>
            <person name="Beletsky A.V."/>
            <person name="Banks D."/>
            <person name="Pimenov N.V."/>
            <person name="Frank Y.A."/>
            <person name="Karnachuk O.V."/>
            <person name="Ravin N.V."/>
        </authorList>
    </citation>
    <scope>NUCLEOTIDE SEQUENCE [LARGE SCALE GENOMIC DNA]</scope>
    <source>
        <strain evidence="1">BY</strain>
    </source>
</reference>
<proteinExistence type="predicted"/>
<dbReference type="Proteomes" id="UP000262583">
    <property type="component" value="Chromosome"/>
</dbReference>
<evidence type="ECO:0000313" key="2">
    <source>
        <dbReference type="Proteomes" id="UP000262583"/>
    </source>
</evidence>
<protein>
    <submittedName>
        <fullName evidence="1">Uncharacterized protein</fullName>
    </submittedName>
</protein>
<sequence>MKRQANVMEHSFSAITSGEILDFYQRAAVTAVHSRFPFSHSDVK</sequence>
<organism evidence="1 2">
    <name type="scientific">Sumerlaea chitinivorans</name>
    <dbReference type="NCBI Taxonomy" id="2250252"/>
    <lineage>
        <taxon>Bacteria</taxon>
        <taxon>Candidatus Sumerlaeota</taxon>
        <taxon>Candidatus Sumerlaeia</taxon>
        <taxon>Candidatus Sumerlaeales</taxon>
        <taxon>Candidatus Sumerlaeaceae</taxon>
        <taxon>Candidatus Sumerlaea</taxon>
    </lineage>
</organism>
<dbReference type="AlphaFoldDB" id="A0A2Z4Y3U2"/>
<name>A0A2Z4Y3U2_SUMC1</name>
<dbReference type="EMBL" id="CP030759">
    <property type="protein sequence ID" value="AXA35810.1"/>
    <property type="molecule type" value="Genomic_DNA"/>
</dbReference>
<accession>A0A2Z4Y3U2</accession>
<gene>
    <name evidence="1" type="ORF">BRCON_1033</name>
</gene>